<dbReference type="InterPro" id="IPR011659">
    <property type="entry name" value="WD40"/>
</dbReference>
<dbReference type="Pfam" id="PF07676">
    <property type="entry name" value="PD40"/>
    <property type="match status" value="1"/>
</dbReference>
<gene>
    <name evidence="1" type="ORF">IPV69_06920</name>
</gene>
<dbReference type="Proteomes" id="UP000593765">
    <property type="component" value="Chromosome"/>
</dbReference>
<dbReference type="PANTHER" id="PTHR36842">
    <property type="entry name" value="PROTEIN TOLB HOMOLOG"/>
    <property type="match status" value="1"/>
</dbReference>
<evidence type="ECO:0000313" key="1">
    <source>
        <dbReference type="EMBL" id="QOV92357.1"/>
    </source>
</evidence>
<dbReference type="InterPro" id="IPR015943">
    <property type="entry name" value="WD40/YVTN_repeat-like_dom_sf"/>
</dbReference>
<sequence length="391" mass="43144">MLGLTPTGLTRLHAADTVALAEADPVAAWKSRPRIAPVSMVPGRHTIHSYYVANPESPDGKRVLFFSSTHPAGYVGEVRIMDRATGKETVLAENVHTEDAHRVACQQWLSGGKRVAYHEVIDKKWRVVVVDVETLARTVVAEDRQVGFGQPAGDLLPMYGCHWNPGTHRDLELWDARTGQITTRATIAEVQAKYGEWFAKEFKGKPCSIFFPVLSPDGKRVFFKLAAGGGGDNFMAKVASQRQGIVCYDLARSACIWQRGQWGHPAWMPDSRHIFEVGNIVIDTDAEGFKYTKLKDVPSPRGSHPSVRPDSKLMVTDGISEPIGGKPGEWGIVVGNMAGGSWTMIHSFDQTKGAKSWRRNDPHPVFSADGKRIYYNVSDGEFSRLFVAEEG</sequence>
<protein>
    <submittedName>
        <fullName evidence="1">PD40 domain-containing protein</fullName>
    </submittedName>
</protein>
<dbReference type="KEGG" id="hbs:IPV69_06920"/>
<dbReference type="Gene3D" id="2.130.10.10">
    <property type="entry name" value="YVTN repeat-like/Quinoprotein amine dehydrogenase"/>
    <property type="match status" value="1"/>
</dbReference>
<dbReference type="SUPFAM" id="SSF82171">
    <property type="entry name" value="DPP6 N-terminal domain-like"/>
    <property type="match status" value="1"/>
</dbReference>
<proteinExistence type="predicted"/>
<dbReference type="EMBL" id="CP063458">
    <property type="protein sequence ID" value="QOV92357.1"/>
    <property type="molecule type" value="Genomic_DNA"/>
</dbReference>
<accession>A0A7M2X3K5</accession>
<dbReference type="AlphaFoldDB" id="A0A7M2X3K5"/>
<name>A0A7M2X3K5_9BACT</name>
<keyword evidence="2" id="KW-1185">Reference proteome</keyword>
<evidence type="ECO:0000313" key="2">
    <source>
        <dbReference type="Proteomes" id="UP000593765"/>
    </source>
</evidence>
<dbReference type="PANTHER" id="PTHR36842:SF1">
    <property type="entry name" value="PROTEIN TOLB"/>
    <property type="match status" value="1"/>
</dbReference>
<reference evidence="1 2" key="1">
    <citation type="submission" date="2020-10" db="EMBL/GenBank/DDBJ databases">
        <title>Wide distribution of Phycisphaera-like planctomycetes from WD2101 soil group in peatlands and genome analysis of the first cultivated representative.</title>
        <authorList>
            <person name="Dedysh S.N."/>
            <person name="Beletsky A.V."/>
            <person name="Ivanova A."/>
            <person name="Kulichevskaya I.S."/>
            <person name="Suzina N.E."/>
            <person name="Philippov D.A."/>
            <person name="Rakitin A.L."/>
            <person name="Mardanov A.V."/>
            <person name="Ravin N.V."/>
        </authorList>
    </citation>
    <scope>NUCLEOTIDE SEQUENCE [LARGE SCALE GENOMIC DNA]</scope>
    <source>
        <strain evidence="1 2">M1803</strain>
    </source>
</reference>
<organism evidence="1 2">
    <name type="scientific">Humisphaera borealis</name>
    <dbReference type="NCBI Taxonomy" id="2807512"/>
    <lineage>
        <taxon>Bacteria</taxon>
        <taxon>Pseudomonadati</taxon>
        <taxon>Planctomycetota</taxon>
        <taxon>Phycisphaerae</taxon>
        <taxon>Tepidisphaerales</taxon>
        <taxon>Tepidisphaeraceae</taxon>
        <taxon>Humisphaera</taxon>
    </lineage>
</organism>